<feature type="transmembrane region" description="Helical" evidence="1">
    <location>
        <begin position="27"/>
        <end position="45"/>
    </location>
</feature>
<evidence type="ECO:0008006" key="4">
    <source>
        <dbReference type="Google" id="ProtNLM"/>
    </source>
</evidence>
<keyword evidence="1" id="KW-0812">Transmembrane</keyword>
<dbReference type="Proteomes" id="UP000007113">
    <property type="component" value="Chromosome"/>
</dbReference>
<dbReference type="STRING" id="682795.AciX8_4523"/>
<gene>
    <name evidence="2" type="ordered locus">AciX8_4523</name>
</gene>
<evidence type="ECO:0000313" key="2">
    <source>
        <dbReference type="EMBL" id="AEU38794.1"/>
    </source>
</evidence>
<dbReference type="AlphaFoldDB" id="G8NV24"/>
<dbReference type="HOGENOM" id="CLU_2000690_0_0_0"/>
<keyword evidence="1" id="KW-0472">Membrane</keyword>
<accession>G8NV24</accession>
<sequence length="124" mass="13411">MPCDHTASRICDPEIAMHSSITNRSKAAALLLCALLVVMSIVSPICPTCDGFGGWHSNHAPLADKQAPPVNDTCNGVCSCCGFHWLPPQQTQLFTVAVVTIVPVLWKEHYPTHDTPPPFLPPRA</sequence>
<organism evidence="2 3">
    <name type="scientific">Granulicella mallensis (strain ATCC BAA-1857 / DSM 23137 / MP5ACTX8)</name>
    <dbReference type="NCBI Taxonomy" id="682795"/>
    <lineage>
        <taxon>Bacteria</taxon>
        <taxon>Pseudomonadati</taxon>
        <taxon>Acidobacteriota</taxon>
        <taxon>Terriglobia</taxon>
        <taxon>Terriglobales</taxon>
        <taxon>Acidobacteriaceae</taxon>
        <taxon>Granulicella</taxon>
    </lineage>
</organism>
<evidence type="ECO:0000313" key="3">
    <source>
        <dbReference type="Proteomes" id="UP000007113"/>
    </source>
</evidence>
<reference evidence="2 3" key="1">
    <citation type="submission" date="2011-11" db="EMBL/GenBank/DDBJ databases">
        <title>Complete sequence of Granulicella mallensis MP5ACTX8.</title>
        <authorList>
            <consortium name="US DOE Joint Genome Institute"/>
            <person name="Lucas S."/>
            <person name="Copeland A."/>
            <person name="Lapidus A."/>
            <person name="Cheng J.-F."/>
            <person name="Goodwin L."/>
            <person name="Pitluck S."/>
            <person name="Peters L."/>
            <person name="Lu M."/>
            <person name="Detter J.C."/>
            <person name="Han C."/>
            <person name="Tapia R."/>
            <person name="Land M."/>
            <person name="Hauser L."/>
            <person name="Kyrpides N."/>
            <person name="Ivanova N."/>
            <person name="Mikhailova N."/>
            <person name="Pagani I."/>
            <person name="Rawat S."/>
            <person name="Mannisto M."/>
            <person name="Haggblom M."/>
            <person name="Woyke T."/>
        </authorList>
    </citation>
    <scope>NUCLEOTIDE SEQUENCE [LARGE SCALE GENOMIC DNA]</scope>
    <source>
        <strain evidence="3">ATCC BAA-1857 / DSM 23137 / MP5ACTX8</strain>
    </source>
</reference>
<proteinExistence type="predicted"/>
<keyword evidence="1" id="KW-1133">Transmembrane helix</keyword>
<evidence type="ECO:0000256" key="1">
    <source>
        <dbReference type="SAM" id="Phobius"/>
    </source>
</evidence>
<keyword evidence="3" id="KW-1185">Reference proteome</keyword>
<name>G8NV24_GRAMM</name>
<protein>
    <recommendedName>
        <fullName evidence="4">DUF2946 domain-containing protein</fullName>
    </recommendedName>
</protein>
<dbReference type="EMBL" id="CP003130">
    <property type="protein sequence ID" value="AEU38794.1"/>
    <property type="molecule type" value="Genomic_DNA"/>
</dbReference>
<dbReference type="KEGG" id="gma:AciX8_4523"/>